<dbReference type="EMBL" id="WUPT01000001">
    <property type="protein sequence ID" value="MXQ07705.1"/>
    <property type="molecule type" value="Genomic_DNA"/>
</dbReference>
<proteinExistence type="inferred from homology"/>
<dbReference type="Pfam" id="PF02814">
    <property type="entry name" value="UreE_N"/>
    <property type="match status" value="1"/>
</dbReference>
<evidence type="ECO:0000259" key="7">
    <source>
        <dbReference type="SMART" id="SM00988"/>
    </source>
</evidence>
<evidence type="ECO:0000256" key="5">
    <source>
        <dbReference type="HAMAP-Rule" id="MF_00822"/>
    </source>
</evidence>
<sequence length="188" mass="20481">MSLPRADGLAPAETGDDTVSLTYDARLLRRKRLVSESGRAFLVDLPETRSVDEGEAFLLDDGTRVAVSAAPEDLVAVTGGPLTRLAWHIGNRHTPCQIEAGRLLIARDHVLEAMLAHLGAEIAIVTEPFRPEGGAYGHGRTFGHSHGPDHGHSHGHGHNHGHDHSHDHGHDHSHDHDHGHHHHHHSHD</sequence>
<reference evidence="8 9" key="2">
    <citation type="submission" date="2020-03" db="EMBL/GenBank/DDBJ databases">
        <title>Kangsaoukella pontilimi gen. nov., sp. nov., a new member of the family Rhodobacteraceae isolated from a tidal mudflat.</title>
        <authorList>
            <person name="Kim I.S."/>
        </authorList>
    </citation>
    <scope>NUCLEOTIDE SEQUENCE [LARGE SCALE GENOMIC DNA]</scope>
    <source>
        <strain evidence="8 9">GH1-50</strain>
    </source>
</reference>
<keyword evidence="3 5" id="KW-0533">Nickel</keyword>
<reference evidence="8 9" key="1">
    <citation type="submission" date="2019-12" db="EMBL/GenBank/DDBJ databases">
        <authorList>
            <person name="Lee S.D."/>
        </authorList>
    </citation>
    <scope>NUCLEOTIDE SEQUENCE [LARGE SCALE GENOMIC DNA]</scope>
    <source>
        <strain evidence="8 9">GH1-50</strain>
    </source>
</reference>
<comment type="subcellular location">
    <subcellularLocation>
        <location evidence="1 5">Cytoplasm</location>
    </subcellularLocation>
</comment>
<evidence type="ECO:0000256" key="1">
    <source>
        <dbReference type="ARBA" id="ARBA00004496"/>
    </source>
</evidence>
<dbReference type="InterPro" id="IPR004029">
    <property type="entry name" value="UreE_N"/>
</dbReference>
<keyword evidence="9" id="KW-1185">Reference proteome</keyword>
<comment type="caution">
    <text evidence="8">The sequence shown here is derived from an EMBL/GenBank/DDBJ whole genome shotgun (WGS) entry which is preliminary data.</text>
</comment>
<dbReference type="HAMAP" id="MF_00822">
    <property type="entry name" value="UreE"/>
    <property type="match status" value="1"/>
</dbReference>
<dbReference type="InterPro" id="IPR012406">
    <property type="entry name" value="UreE"/>
</dbReference>
<dbReference type="GO" id="GO:0051082">
    <property type="term" value="F:unfolded protein binding"/>
    <property type="evidence" value="ECO:0007669"/>
    <property type="project" value="UniProtKB-UniRule"/>
</dbReference>
<dbReference type="AlphaFoldDB" id="A0A7C9IS80"/>
<dbReference type="Proteomes" id="UP000480350">
    <property type="component" value="Unassembled WGS sequence"/>
</dbReference>
<feature type="compositionally biased region" description="Basic and acidic residues" evidence="6">
    <location>
        <begin position="160"/>
        <end position="178"/>
    </location>
</feature>
<name>A0A7C9IS80_9RHOB</name>
<dbReference type="Pfam" id="PF05194">
    <property type="entry name" value="UreE_C"/>
    <property type="match status" value="1"/>
</dbReference>
<keyword evidence="2 5" id="KW-0963">Cytoplasm</keyword>
<evidence type="ECO:0000256" key="4">
    <source>
        <dbReference type="ARBA" id="ARBA00023186"/>
    </source>
</evidence>
<gene>
    <name evidence="5" type="primary">ureE</name>
    <name evidence="8" type="ORF">GQ651_07590</name>
</gene>
<comment type="similarity">
    <text evidence="5">Belongs to the UreE family.</text>
</comment>
<dbReference type="GO" id="GO:0006457">
    <property type="term" value="P:protein folding"/>
    <property type="evidence" value="ECO:0007669"/>
    <property type="project" value="InterPro"/>
</dbReference>
<keyword evidence="4 5" id="KW-0143">Chaperone</keyword>
<organism evidence="8 9">
    <name type="scientific">Kangsaoukella pontilimi</name>
    <dbReference type="NCBI Taxonomy" id="2691042"/>
    <lineage>
        <taxon>Bacteria</taxon>
        <taxon>Pseudomonadati</taxon>
        <taxon>Pseudomonadota</taxon>
        <taxon>Alphaproteobacteria</taxon>
        <taxon>Rhodobacterales</taxon>
        <taxon>Paracoccaceae</taxon>
        <taxon>Kangsaoukella</taxon>
    </lineage>
</organism>
<dbReference type="GO" id="GO:0016151">
    <property type="term" value="F:nickel cation binding"/>
    <property type="evidence" value="ECO:0007669"/>
    <property type="project" value="UniProtKB-UniRule"/>
</dbReference>
<protein>
    <recommendedName>
        <fullName evidence="5">Urease accessory protein UreE</fullName>
    </recommendedName>
</protein>
<comment type="function">
    <text evidence="5">Involved in urease metallocenter assembly. Binds nickel. Probably functions as a nickel donor during metallocenter assembly.</text>
</comment>
<dbReference type="SUPFAM" id="SSF69287">
    <property type="entry name" value="Urease metallochaperone UreE, N-terminal domain"/>
    <property type="match status" value="1"/>
</dbReference>
<evidence type="ECO:0000256" key="2">
    <source>
        <dbReference type="ARBA" id="ARBA00022490"/>
    </source>
</evidence>
<feature type="compositionally biased region" description="Basic residues" evidence="6">
    <location>
        <begin position="179"/>
        <end position="188"/>
    </location>
</feature>
<dbReference type="InterPro" id="IPR036118">
    <property type="entry name" value="UreE_N_sf"/>
</dbReference>
<dbReference type="GO" id="GO:0019627">
    <property type="term" value="P:urea metabolic process"/>
    <property type="evidence" value="ECO:0007669"/>
    <property type="project" value="InterPro"/>
</dbReference>
<dbReference type="Gene3D" id="3.30.70.790">
    <property type="entry name" value="UreE, C-terminal domain"/>
    <property type="match status" value="1"/>
</dbReference>
<dbReference type="GO" id="GO:0005737">
    <property type="term" value="C:cytoplasm"/>
    <property type="evidence" value="ECO:0007669"/>
    <property type="project" value="UniProtKB-SubCell"/>
</dbReference>
<dbReference type="CDD" id="cd00571">
    <property type="entry name" value="UreE"/>
    <property type="match status" value="1"/>
</dbReference>
<dbReference type="InterPro" id="IPR007864">
    <property type="entry name" value="UreE_C_dom"/>
</dbReference>
<dbReference type="SUPFAM" id="SSF69737">
    <property type="entry name" value="Urease metallochaperone UreE, C-terminal domain"/>
    <property type="match status" value="1"/>
</dbReference>
<evidence type="ECO:0000256" key="6">
    <source>
        <dbReference type="SAM" id="MobiDB-lite"/>
    </source>
</evidence>
<accession>A0A7C9IS80</accession>
<evidence type="ECO:0000313" key="8">
    <source>
        <dbReference type="EMBL" id="MXQ07705.1"/>
    </source>
</evidence>
<dbReference type="Gene3D" id="2.60.260.20">
    <property type="entry name" value="Urease metallochaperone UreE, N-terminal domain"/>
    <property type="match status" value="1"/>
</dbReference>
<feature type="domain" description="UreE urease accessory N-terminal" evidence="7">
    <location>
        <begin position="2"/>
        <end position="65"/>
    </location>
</feature>
<feature type="region of interest" description="Disordered" evidence="6">
    <location>
        <begin position="135"/>
        <end position="188"/>
    </location>
</feature>
<evidence type="ECO:0000256" key="3">
    <source>
        <dbReference type="ARBA" id="ARBA00022596"/>
    </source>
</evidence>
<dbReference type="RefSeq" id="WP_160763567.1">
    <property type="nucleotide sequence ID" value="NZ_WUPT01000001.1"/>
</dbReference>
<evidence type="ECO:0000313" key="9">
    <source>
        <dbReference type="Proteomes" id="UP000480350"/>
    </source>
</evidence>
<dbReference type="SMART" id="SM00988">
    <property type="entry name" value="UreE_N"/>
    <property type="match status" value="1"/>
</dbReference>
<dbReference type="GO" id="GO:0065003">
    <property type="term" value="P:protein-containing complex assembly"/>
    <property type="evidence" value="ECO:0007669"/>
    <property type="project" value="InterPro"/>
</dbReference>